<dbReference type="HOGENOM" id="CLU_3413011_0_0_6"/>
<protein>
    <submittedName>
        <fullName evidence="1">Uncharacterized protein</fullName>
    </submittedName>
</protein>
<evidence type="ECO:0000313" key="2">
    <source>
        <dbReference type="Proteomes" id="UP000002045"/>
    </source>
</evidence>
<organism evidence="1 2">
    <name type="scientific">Xenorhabdus bovienii (strain SS-2004)</name>
    <name type="common">Xenorhabdus nematophila subsp. bovienii</name>
    <dbReference type="NCBI Taxonomy" id="406818"/>
    <lineage>
        <taxon>Bacteria</taxon>
        <taxon>Pseudomonadati</taxon>
        <taxon>Pseudomonadota</taxon>
        <taxon>Gammaproteobacteria</taxon>
        <taxon>Enterobacterales</taxon>
        <taxon>Morganellaceae</taxon>
        <taxon>Xenorhabdus</taxon>
    </lineage>
</organism>
<reference evidence="1" key="1">
    <citation type="journal article" date="2011" name="PLoS ONE">
        <title>The entomopathogenic bacterial endosymbionts xenorhabdus and photorhabdus: convergent lifestyles from divergent genomes.</title>
        <authorList>
            <person name="Chaston J.M."/>
            <person name="Suen G."/>
            <person name="Tucker S.L."/>
            <person name="Andersen A.W."/>
            <person name="Bhasin A."/>
            <person name="Bode E."/>
            <person name="Bode H.B."/>
            <person name="Brachmann A.O."/>
            <person name="Cowles C.E."/>
            <person name="Cowles K.N."/>
            <person name="Darby C."/>
            <person name="de Leon L."/>
            <person name="Drace K."/>
            <person name="Du Z."/>
            <person name="Givaudan A."/>
            <person name="Herbert Tran E.E."/>
            <person name="Jewell K.A."/>
            <person name="Knack J.J."/>
            <person name="Krasomil-Osterfeld K.C."/>
            <person name="Kukor R."/>
            <person name="Lanois A."/>
            <person name="Latreille P."/>
            <person name="Leimgruber N.K."/>
            <person name="Lipke C.M."/>
            <person name="Liu R."/>
            <person name="Lu X."/>
            <person name="Martens E.C."/>
            <person name="Marri P.R."/>
            <person name="Medigue C."/>
            <person name="Menard M.L."/>
            <person name="Miller N.M."/>
            <person name="Morales-Soto N."/>
            <person name="Norton S."/>
            <person name="Ogier J.C."/>
            <person name="Orchard S.S."/>
            <person name="Park D."/>
            <person name="Park Y."/>
            <person name="Qurollo B.A."/>
            <person name="Sugar D.R."/>
            <person name="Richards G.R."/>
            <person name="Rouy Z."/>
            <person name="Slominski B."/>
            <person name="Slominski K."/>
            <person name="Snyder H."/>
            <person name="Tjaden B.C."/>
            <person name="van der Hoeven R."/>
            <person name="Welch R.D."/>
            <person name="Wheeler C."/>
            <person name="Xiang B."/>
            <person name="Barbazuk B."/>
            <person name="Gaudriault S."/>
            <person name="Goodner B."/>
            <person name="Slater S.C."/>
            <person name="Forst S."/>
            <person name="Goldman B.S."/>
            <person name="Goodrich-Blair H."/>
        </authorList>
    </citation>
    <scope>NUCLEOTIDE SEQUENCE [LARGE SCALE GENOMIC DNA]</scope>
    <source>
        <strain evidence="1">SS-2004</strain>
    </source>
</reference>
<evidence type="ECO:0000313" key="1">
    <source>
        <dbReference type="EMBL" id="CBJ80417.1"/>
    </source>
</evidence>
<proteinExistence type="predicted"/>
<dbReference type="EMBL" id="FN667741">
    <property type="protein sequence ID" value="CBJ80417.1"/>
    <property type="molecule type" value="Genomic_DNA"/>
</dbReference>
<name>D3UXP2_XENBS</name>
<dbReference type="AlphaFoldDB" id="D3UXP2"/>
<dbReference type="KEGG" id="xbo:XBJ1_1284"/>
<dbReference type="Proteomes" id="UP000002045">
    <property type="component" value="Chromosome"/>
</dbReference>
<accession>D3UXP2</accession>
<gene>
    <name evidence="1" type="ordered locus">XBJ1_1284</name>
</gene>
<sequence length="28" mass="3272">MTVRYGSLFIALILSLQYRMLVCSENFC</sequence>